<keyword evidence="8" id="KW-1185">Reference proteome</keyword>
<feature type="binding site" evidence="5">
    <location>
        <position position="283"/>
    </location>
    <ligand>
        <name>FAD</name>
        <dbReference type="ChEBI" id="CHEBI:57692"/>
    </ligand>
</feature>
<dbReference type="Proteomes" id="UP001602245">
    <property type="component" value="Unassembled WGS sequence"/>
</dbReference>
<comment type="function">
    <text evidence="5">An FAD-requiring monooxygenase active on some tetracycline antibiotic derivatives, which leads to their inactivation. Hydroxylates carbon 11a of tetracycline and some analogs.</text>
</comment>
<dbReference type="SUPFAM" id="SSF51905">
    <property type="entry name" value="FAD/NAD(P)-binding domain"/>
    <property type="match status" value="1"/>
</dbReference>
<protein>
    <recommendedName>
        <fullName evidence="5">Flavin-dependent monooxygenase</fullName>
    </recommendedName>
    <alternativeName>
        <fullName evidence="5">TetX monooxygenase</fullName>
        <shortName evidence="5">TetX</shortName>
        <ecNumber evidence="5">1.14.13.-</ecNumber>
    </alternativeName>
</protein>
<comment type="subcellular location">
    <subcellularLocation>
        <location evidence="5">Cytoplasm</location>
    </subcellularLocation>
</comment>
<proteinExistence type="inferred from homology"/>
<evidence type="ECO:0000256" key="5">
    <source>
        <dbReference type="HAMAP-Rule" id="MF_00845"/>
    </source>
</evidence>
<dbReference type="Pfam" id="PF01494">
    <property type="entry name" value="FAD_binding_3"/>
    <property type="match status" value="1"/>
</dbReference>
<comment type="similarity">
    <text evidence="5">Belongs to the aromatic-ring hydroxylase family. TetX subfamily.</text>
</comment>
<comment type="subunit">
    <text evidence="5">Monomer.</text>
</comment>
<evidence type="ECO:0000256" key="2">
    <source>
        <dbReference type="ARBA" id="ARBA00022827"/>
    </source>
</evidence>
<dbReference type="InterPro" id="IPR036188">
    <property type="entry name" value="FAD/NAD-bd_sf"/>
</dbReference>
<dbReference type="Gene3D" id="3.50.50.60">
    <property type="entry name" value="FAD/NAD(P)-binding domain"/>
    <property type="match status" value="1"/>
</dbReference>
<feature type="binding site" evidence="5">
    <location>
        <position position="44"/>
    </location>
    <ligand>
        <name>FAD</name>
        <dbReference type="ChEBI" id="CHEBI:57692"/>
    </ligand>
</feature>
<evidence type="ECO:0000256" key="4">
    <source>
        <dbReference type="ARBA" id="ARBA00023033"/>
    </source>
</evidence>
<dbReference type="PRINTS" id="PR00420">
    <property type="entry name" value="RNGMNOXGNASE"/>
</dbReference>
<dbReference type="RefSeq" id="WP_020517339.1">
    <property type="nucleotide sequence ID" value="NZ_JBIAZU010000007.1"/>
</dbReference>
<organism evidence="7 8">
    <name type="scientific">Paractinoplanes globisporus</name>
    <dbReference type="NCBI Taxonomy" id="113565"/>
    <lineage>
        <taxon>Bacteria</taxon>
        <taxon>Bacillati</taxon>
        <taxon>Actinomycetota</taxon>
        <taxon>Actinomycetes</taxon>
        <taxon>Micromonosporales</taxon>
        <taxon>Micromonosporaceae</taxon>
        <taxon>Paractinoplanes</taxon>
    </lineage>
</organism>
<dbReference type="InterPro" id="IPR002938">
    <property type="entry name" value="FAD-bd"/>
</dbReference>
<keyword evidence="4 5" id="KW-0503">Monooxygenase</keyword>
<name>A0ABW6WNV7_9ACTN</name>
<comment type="catalytic activity">
    <reaction evidence="5">
        <text>a tetracycline + NADPH + O2 + H(+) = an 11a-hydroxytetracycline + NADP(+) + H2O</text>
        <dbReference type="Rhea" id="RHEA:61444"/>
        <dbReference type="ChEBI" id="CHEBI:15377"/>
        <dbReference type="ChEBI" id="CHEBI:15378"/>
        <dbReference type="ChEBI" id="CHEBI:15379"/>
        <dbReference type="ChEBI" id="CHEBI:57783"/>
        <dbReference type="ChEBI" id="CHEBI:58349"/>
        <dbReference type="ChEBI" id="CHEBI:144644"/>
        <dbReference type="ChEBI" id="CHEBI:144645"/>
    </reaction>
</comment>
<keyword evidence="5" id="KW-0521">NADP</keyword>
<comment type="cofactor">
    <cofactor evidence="5">
        <name>FAD</name>
        <dbReference type="ChEBI" id="CHEBI:57692"/>
    </cofactor>
</comment>
<evidence type="ECO:0000259" key="6">
    <source>
        <dbReference type="Pfam" id="PF01494"/>
    </source>
</evidence>
<keyword evidence="2 5" id="KW-0274">FAD</keyword>
<keyword evidence="5" id="KW-0963">Cytoplasm</keyword>
<evidence type="ECO:0000313" key="8">
    <source>
        <dbReference type="Proteomes" id="UP001602245"/>
    </source>
</evidence>
<dbReference type="PANTHER" id="PTHR46972:SF1">
    <property type="entry name" value="FAD DEPENDENT OXIDOREDUCTASE DOMAIN-CONTAINING PROTEIN"/>
    <property type="match status" value="1"/>
</dbReference>
<dbReference type="HAMAP" id="MF_00845">
    <property type="entry name" value="TetX_monooxygenase"/>
    <property type="match status" value="1"/>
</dbReference>
<keyword evidence="3 5" id="KW-0560">Oxidoreductase</keyword>
<feature type="binding site" evidence="5">
    <location>
        <position position="37"/>
    </location>
    <ligand>
        <name>NADPH</name>
        <dbReference type="ChEBI" id="CHEBI:57783"/>
    </ligand>
</feature>
<evidence type="ECO:0000256" key="3">
    <source>
        <dbReference type="ARBA" id="ARBA00023002"/>
    </source>
</evidence>
<comment type="caution">
    <text evidence="7">The sequence shown here is derived from an EMBL/GenBank/DDBJ whole genome shotgun (WGS) entry which is preliminary data.</text>
</comment>
<gene>
    <name evidence="7" type="ORF">ACFY35_36475</name>
</gene>
<dbReference type="PANTHER" id="PTHR46972">
    <property type="entry name" value="MONOOXYGENASE ASQM-RELATED"/>
    <property type="match status" value="1"/>
</dbReference>
<evidence type="ECO:0000256" key="1">
    <source>
        <dbReference type="ARBA" id="ARBA00022630"/>
    </source>
</evidence>
<dbReference type="InterPro" id="IPR043683">
    <property type="entry name" value="TetX_monooxygenase"/>
</dbReference>
<keyword evidence="1 5" id="KW-0285">Flavoprotein</keyword>
<dbReference type="EC" id="1.14.13.-" evidence="5"/>
<sequence>MITIVGAGLGGLTLAKVLERHGVEAAVYDLDVSPHARHQGGMLDMHKESGQMALRAAGLFESFERHVLEGGDATRVLDKQATVLLDRAGNGERPEIERGVLRDLLLHSLPEGIVRWGSRVVGVRPVDGGHELTFEDGRREVTELLVGADGAWSRVRPLLSADQPGYLGLSFVEIRIPDAVARYPHLAEVCGNGMLFALDDERGILAHREPGDEICAYVALKKPADWATGEISRDELAGYFADWHPDLRAIVAESEGALVPRPIYALPVGHRWARKPGVTLIGDAAHLMSPFAGEGANLAMQDGAELAQAIIEHPGDVEAALGIYEAAMFPRARAAAADSTANLVELFKPNGARRLADLFQSFAAG</sequence>
<comment type="domain">
    <text evidence="5">Consists of an N-terminal FAD-binding domain with a Rossman fold and a C-terminal substrate-binding domain.</text>
</comment>
<feature type="binding site" evidence="5">
    <location>
        <position position="98"/>
    </location>
    <ligand>
        <name>FAD</name>
        <dbReference type="ChEBI" id="CHEBI:57692"/>
    </ligand>
</feature>
<feature type="domain" description="FAD-binding" evidence="6">
    <location>
        <begin position="3"/>
        <end position="334"/>
    </location>
</feature>
<keyword evidence="5" id="KW-0547">Nucleotide-binding</keyword>
<evidence type="ECO:0000313" key="7">
    <source>
        <dbReference type="EMBL" id="MFF5294967.1"/>
    </source>
</evidence>
<accession>A0ABW6WNV7</accession>
<dbReference type="EMBL" id="JBIAZU010000007">
    <property type="protein sequence ID" value="MFF5294967.1"/>
    <property type="molecule type" value="Genomic_DNA"/>
</dbReference>
<reference evidence="7 8" key="1">
    <citation type="submission" date="2024-10" db="EMBL/GenBank/DDBJ databases">
        <title>The Natural Products Discovery Center: Release of the First 8490 Sequenced Strains for Exploring Actinobacteria Biosynthetic Diversity.</title>
        <authorList>
            <person name="Kalkreuter E."/>
            <person name="Kautsar S.A."/>
            <person name="Yang D."/>
            <person name="Bader C.D."/>
            <person name="Teijaro C.N."/>
            <person name="Fluegel L."/>
            <person name="Davis C.M."/>
            <person name="Simpson J.R."/>
            <person name="Lauterbach L."/>
            <person name="Steele A.D."/>
            <person name="Gui C."/>
            <person name="Meng S."/>
            <person name="Li G."/>
            <person name="Viehrig K."/>
            <person name="Ye F."/>
            <person name="Su P."/>
            <person name="Kiefer A.F."/>
            <person name="Nichols A."/>
            <person name="Cepeda A.J."/>
            <person name="Yan W."/>
            <person name="Fan B."/>
            <person name="Jiang Y."/>
            <person name="Adhikari A."/>
            <person name="Zheng C.-J."/>
            <person name="Schuster L."/>
            <person name="Cowan T.M."/>
            <person name="Smanski M.J."/>
            <person name="Chevrette M.G."/>
            <person name="De Carvalho L.P.S."/>
            <person name="Shen B."/>
        </authorList>
    </citation>
    <scope>NUCLEOTIDE SEQUENCE [LARGE SCALE GENOMIC DNA]</scope>
    <source>
        <strain evidence="7 8">NPDC000087</strain>
    </source>
</reference>